<dbReference type="AlphaFoldDB" id="A0A1Y5EMG8"/>
<dbReference type="EMBL" id="MAAF01000040">
    <property type="protein sequence ID" value="OUR82274.1"/>
    <property type="molecule type" value="Genomic_DNA"/>
</dbReference>
<reference evidence="2" key="1">
    <citation type="journal article" date="2017" name="Proc. Natl. Acad. Sci. U.S.A.">
        <title>Simulation of Deepwater Horizon oil plume reveals substrate specialization within a complex community of hydrocarbon degraders.</title>
        <authorList>
            <person name="Hu P."/>
            <person name="Dubinsky E.A."/>
            <person name="Probst A.J."/>
            <person name="Wang J."/>
            <person name="Sieber C.M.K."/>
            <person name="Tom L.M."/>
            <person name="Gardinali P."/>
            <person name="Banfield J.F."/>
            <person name="Atlas R.M."/>
            <person name="Andersen G.L."/>
        </authorList>
    </citation>
    <scope>NUCLEOTIDE SEQUENCE [LARGE SCALE GENOMIC DNA]</scope>
</reference>
<protein>
    <submittedName>
        <fullName evidence="1">Uncharacterized protein</fullName>
    </submittedName>
</protein>
<comment type="caution">
    <text evidence="1">The sequence shown here is derived from an EMBL/GenBank/DDBJ whole genome shotgun (WGS) entry which is preliminary data.</text>
</comment>
<gene>
    <name evidence="1" type="ORF">A9Q75_06030</name>
</gene>
<proteinExistence type="predicted"/>
<evidence type="ECO:0000313" key="2">
    <source>
        <dbReference type="Proteomes" id="UP000243053"/>
    </source>
</evidence>
<accession>A0A1Y5EMG8</accession>
<organism evidence="1 2">
    <name type="scientific">Colwellia psychrerythraea</name>
    <name type="common">Vibrio psychroerythus</name>
    <dbReference type="NCBI Taxonomy" id="28229"/>
    <lineage>
        <taxon>Bacteria</taxon>
        <taxon>Pseudomonadati</taxon>
        <taxon>Pseudomonadota</taxon>
        <taxon>Gammaproteobacteria</taxon>
        <taxon>Alteromonadales</taxon>
        <taxon>Colwelliaceae</taxon>
        <taxon>Colwellia</taxon>
    </lineage>
</organism>
<name>A0A1Y5EMG8_COLPS</name>
<dbReference type="Proteomes" id="UP000243053">
    <property type="component" value="Unassembled WGS sequence"/>
</dbReference>
<evidence type="ECO:0000313" key="1">
    <source>
        <dbReference type="EMBL" id="OUR82274.1"/>
    </source>
</evidence>
<sequence length="59" mass="6584">MFLVDYFSLCCVLISTHEKMYMCGKPPIRITANNSMGLMLATFLITGNSGLSSAFIPWF</sequence>